<comment type="similarity">
    <text evidence="4 15">Belongs to the pyruvate kinase family.</text>
</comment>
<comment type="pathway">
    <text evidence="3 15">Carbohydrate degradation; glycolysis; pyruvate from D-glyceraldehyde 3-phosphate: step 5/5.</text>
</comment>
<dbReference type="Pfam" id="PF02887">
    <property type="entry name" value="PK_C"/>
    <property type="match status" value="1"/>
</dbReference>
<dbReference type="AlphaFoldDB" id="A0A7S2R7I1"/>
<protein>
    <recommendedName>
        <fullName evidence="5 15">Pyruvate kinase</fullName>
        <ecNumber evidence="5 15">2.7.1.40</ecNumber>
    </recommendedName>
</protein>
<dbReference type="EC" id="2.7.1.40" evidence="5 15"/>
<evidence type="ECO:0000256" key="14">
    <source>
        <dbReference type="ARBA" id="ARBA00048152"/>
    </source>
</evidence>
<dbReference type="Gene3D" id="3.20.20.60">
    <property type="entry name" value="Phosphoenolpyruvate-binding domains"/>
    <property type="match status" value="1"/>
</dbReference>
<evidence type="ECO:0000256" key="2">
    <source>
        <dbReference type="ARBA" id="ARBA00001958"/>
    </source>
</evidence>
<comment type="catalytic activity">
    <reaction evidence="14 15">
        <text>pyruvate + ATP = phosphoenolpyruvate + ADP + H(+)</text>
        <dbReference type="Rhea" id="RHEA:18157"/>
        <dbReference type="ChEBI" id="CHEBI:15361"/>
        <dbReference type="ChEBI" id="CHEBI:15378"/>
        <dbReference type="ChEBI" id="CHEBI:30616"/>
        <dbReference type="ChEBI" id="CHEBI:58702"/>
        <dbReference type="ChEBI" id="CHEBI:456216"/>
        <dbReference type="EC" id="2.7.1.40"/>
    </reaction>
</comment>
<dbReference type="SUPFAM" id="SSF50800">
    <property type="entry name" value="PK beta-barrel domain-like"/>
    <property type="match status" value="1"/>
</dbReference>
<evidence type="ECO:0000259" key="17">
    <source>
        <dbReference type="Pfam" id="PF02887"/>
    </source>
</evidence>
<comment type="cofactor">
    <cofactor evidence="1">
        <name>Mg(2+)</name>
        <dbReference type="ChEBI" id="CHEBI:18420"/>
    </cofactor>
</comment>
<dbReference type="NCBIfam" id="NF004491">
    <property type="entry name" value="PRK05826.1"/>
    <property type="match status" value="1"/>
</dbReference>
<evidence type="ECO:0000256" key="13">
    <source>
        <dbReference type="ARBA" id="ARBA00023317"/>
    </source>
</evidence>
<dbReference type="InterPro" id="IPR001697">
    <property type="entry name" value="Pyr_Knase"/>
</dbReference>
<keyword evidence="10" id="KW-0067">ATP-binding</keyword>
<evidence type="ECO:0000256" key="4">
    <source>
        <dbReference type="ARBA" id="ARBA00008663"/>
    </source>
</evidence>
<proteinExistence type="inferred from homology"/>
<dbReference type="NCBIfam" id="NF004978">
    <property type="entry name" value="PRK06354.1"/>
    <property type="match status" value="1"/>
</dbReference>
<accession>A0A7S2R7I1</accession>
<dbReference type="InterPro" id="IPR040442">
    <property type="entry name" value="Pyrv_kinase-like_dom_sf"/>
</dbReference>
<dbReference type="GO" id="GO:0000287">
    <property type="term" value="F:magnesium ion binding"/>
    <property type="evidence" value="ECO:0007669"/>
    <property type="project" value="InterPro"/>
</dbReference>
<keyword evidence="9 15" id="KW-0418">Kinase</keyword>
<organism evidence="18">
    <name type="scientific">Mucochytrium quahogii</name>
    <dbReference type="NCBI Taxonomy" id="96639"/>
    <lineage>
        <taxon>Eukaryota</taxon>
        <taxon>Sar</taxon>
        <taxon>Stramenopiles</taxon>
        <taxon>Bigyra</taxon>
        <taxon>Labyrinthulomycetes</taxon>
        <taxon>Thraustochytrida</taxon>
        <taxon>Thraustochytriidae</taxon>
        <taxon>Mucochytrium</taxon>
    </lineage>
</organism>
<evidence type="ECO:0000256" key="11">
    <source>
        <dbReference type="ARBA" id="ARBA00022842"/>
    </source>
</evidence>
<dbReference type="GO" id="GO:0016301">
    <property type="term" value="F:kinase activity"/>
    <property type="evidence" value="ECO:0007669"/>
    <property type="project" value="UniProtKB-KW"/>
</dbReference>
<dbReference type="InterPro" id="IPR015793">
    <property type="entry name" value="Pyrv_Knase_brl"/>
</dbReference>
<dbReference type="PANTHER" id="PTHR11817">
    <property type="entry name" value="PYRUVATE KINASE"/>
    <property type="match status" value="1"/>
</dbReference>
<dbReference type="PRINTS" id="PR01050">
    <property type="entry name" value="PYRUVTKNASE"/>
</dbReference>
<dbReference type="Pfam" id="PF00224">
    <property type="entry name" value="PK"/>
    <property type="match status" value="1"/>
</dbReference>
<dbReference type="SUPFAM" id="SSF51621">
    <property type="entry name" value="Phosphoenolpyruvate/pyruvate domain"/>
    <property type="match status" value="1"/>
</dbReference>
<keyword evidence="6 15" id="KW-0808">Transferase</keyword>
<keyword evidence="7" id="KW-0479">Metal-binding</keyword>
<keyword evidence="11 15" id="KW-0460">Magnesium</keyword>
<dbReference type="GO" id="GO:0030955">
    <property type="term" value="F:potassium ion binding"/>
    <property type="evidence" value="ECO:0007669"/>
    <property type="project" value="InterPro"/>
</dbReference>
<dbReference type="Gene3D" id="2.40.33.10">
    <property type="entry name" value="PK beta-barrel domain-like"/>
    <property type="match status" value="1"/>
</dbReference>
<evidence type="ECO:0000256" key="1">
    <source>
        <dbReference type="ARBA" id="ARBA00001946"/>
    </source>
</evidence>
<evidence type="ECO:0000256" key="10">
    <source>
        <dbReference type="ARBA" id="ARBA00022840"/>
    </source>
</evidence>
<keyword evidence="12 15" id="KW-0324">Glycolysis</keyword>
<dbReference type="InterPro" id="IPR015806">
    <property type="entry name" value="Pyrv_Knase_insert_dom_sf"/>
</dbReference>
<keyword evidence="8" id="KW-0547">Nucleotide-binding</keyword>
<dbReference type="InterPro" id="IPR015795">
    <property type="entry name" value="Pyrv_Knase_C"/>
</dbReference>
<dbReference type="GO" id="GO:0006950">
    <property type="term" value="P:response to stress"/>
    <property type="evidence" value="ECO:0007669"/>
    <property type="project" value="UniProtKB-ARBA"/>
</dbReference>
<dbReference type="EMBL" id="HBHK01000792">
    <property type="protein sequence ID" value="CAD9662932.1"/>
    <property type="molecule type" value="Transcribed_RNA"/>
</dbReference>
<dbReference type="NCBIfam" id="TIGR01064">
    <property type="entry name" value="pyruv_kin"/>
    <property type="match status" value="1"/>
</dbReference>
<evidence type="ECO:0000256" key="3">
    <source>
        <dbReference type="ARBA" id="ARBA00004997"/>
    </source>
</evidence>
<evidence type="ECO:0000313" key="18">
    <source>
        <dbReference type="EMBL" id="CAD9662932.1"/>
    </source>
</evidence>
<evidence type="ECO:0000256" key="7">
    <source>
        <dbReference type="ARBA" id="ARBA00022723"/>
    </source>
</evidence>
<evidence type="ECO:0000256" key="15">
    <source>
        <dbReference type="RuleBase" id="RU000504"/>
    </source>
</evidence>
<evidence type="ECO:0000256" key="8">
    <source>
        <dbReference type="ARBA" id="ARBA00022741"/>
    </source>
</evidence>
<dbReference type="InterPro" id="IPR018209">
    <property type="entry name" value="Pyrv_Knase_AS"/>
</dbReference>
<feature type="domain" description="Pyruvate kinase C-terminal" evidence="17">
    <location>
        <begin position="389"/>
        <end position="503"/>
    </location>
</feature>
<dbReference type="FunFam" id="3.20.20.60:FF:000001">
    <property type="entry name" value="Pyruvate kinase"/>
    <property type="match status" value="1"/>
</dbReference>
<dbReference type="Gene3D" id="3.40.1380.20">
    <property type="entry name" value="Pyruvate kinase, C-terminal domain"/>
    <property type="match status" value="1"/>
</dbReference>
<dbReference type="InterPro" id="IPR011037">
    <property type="entry name" value="Pyrv_Knase-like_insert_dom_sf"/>
</dbReference>
<evidence type="ECO:0000256" key="9">
    <source>
        <dbReference type="ARBA" id="ARBA00022777"/>
    </source>
</evidence>
<dbReference type="FunFam" id="2.40.33.10:FF:000001">
    <property type="entry name" value="Pyruvate kinase"/>
    <property type="match status" value="1"/>
</dbReference>
<reference evidence="18" key="1">
    <citation type="submission" date="2021-01" db="EMBL/GenBank/DDBJ databases">
        <authorList>
            <person name="Corre E."/>
            <person name="Pelletier E."/>
            <person name="Niang G."/>
            <person name="Scheremetjew M."/>
            <person name="Finn R."/>
            <person name="Kale V."/>
            <person name="Holt S."/>
            <person name="Cochrane G."/>
            <person name="Meng A."/>
            <person name="Brown T."/>
            <person name="Cohen L."/>
        </authorList>
    </citation>
    <scope>NUCLEOTIDE SEQUENCE</scope>
    <source>
        <strain evidence="18">NY070348D</strain>
    </source>
</reference>
<keyword evidence="13" id="KW-0670">Pyruvate</keyword>
<evidence type="ECO:0000259" key="16">
    <source>
        <dbReference type="Pfam" id="PF00224"/>
    </source>
</evidence>
<gene>
    <name evidence="18" type="ORF">QSP1433_LOCUS492</name>
</gene>
<evidence type="ECO:0000256" key="6">
    <source>
        <dbReference type="ARBA" id="ARBA00022679"/>
    </source>
</evidence>
<dbReference type="GO" id="GO:0004743">
    <property type="term" value="F:pyruvate kinase activity"/>
    <property type="evidence" value="ECO:0007669"/>
    <property type="project" value="UniProtKB-EC"/>
</dbReference>
<dbReference type="PROSITE" id="PS00110">
    <property type="entry name" value="PYRUVATE_KINASE"/>
    <property type="match status" value="1"/>
</dbReference>
<feature type="domain" description="Pyruvate kinase barrel" evidence="16">
    <location>
        <begin position="25"/>
        <end position="349"/>
    </location>
</feature>
<dbReference type="InterPro" id="IPR036918">
    <property type="entry name" value="Pyrv_Knase_C_sf"/>
</dbReference>
<dbReference type="UniPathway" id="UPA00109">
    <property type="reaction ID" value="UER00188"/>
</dbReference>
<comment type="cofactor">
    <cofactor evidence="2">
        <name>K(+)</name>
        <dbReference type="ChEBI" id="CHEBI:29103"/>
    </cofactor>
</comment>
<dbReference type="InterPro" id="IPR015813">
    <property type="entry name" value="Pyrv/PenolPyrv_kinase-like_dom"/>
</dbReference>
<sequence>MGEVNTLRNSGITLESVLQPAAEERKTKIVCTIGPSCWSKEMLLNLIDAGMNVCRLNFSHGDHKVHANTLANIRAAAAERPKCNIAVLLDTKGPEIRTGFLENGSSIQLKKGSLVELTTDYEFKGNETKIACSYKSLCTSVKVGSTILCADGSLTMKVVEILEKSVMVEILNNGTLGERKNMNLPGIIVDLPTVTEKDKDDLVNFAVVHHVDYIAASFVRKASDITNIRNVLGPRGRQIKIIAKIENQEGLENFDEILAETDAIMVARGDLGMEIPAEKVFLAQKLMIRKCNVVGKPVVTATQMLESMIKAPRPTRAECTDVANAVLDGTDAVMLSGETAGGEYPIEAVNVMASICREAEGAINYPKLYLATRNTVNMARDSVPLDTPEAIASSAVKTTIDMGAKLLVVLTESGRTPRLVSKYRPQVPILVLTALPEIARQCEGLLRGCKAKVMGSMIGTNSILMRAAELGQDFGWVKPGDRLVAVHGMKDAVSGASNMLKVLVVPDGYTPDEDEEEDDDLQDLVA</sequence>
<name>A0A7S2R7I1_9STRA</name>
<dbReference type="GO" id="GO:0005524">
    <property type="term" value="F:ATP binding"/>
    <property type="evidence" value="ECO:0007669"/>
    <property type="project" value="UniProtKB-KW"/>
</dbReference>
<evidence type="ECO:0000256" key="12">
    <source>
        <dbReference type="ARBA" id="ARBA00023152"/>
    </source>
</evidence>
<dbReference type="SUPFAM" id="SSF52935">
    <property type="entry name" value="PK C-terminal domain-like"/>
    <property type="match status" value="1"/>
</dbReference>
<evidence type="ECO:0000256" key="5">
    <source>
        <dbReference type="ARBA" id="ARBA00012142"/>
    </source>
</evidence>